<evidence type="ECO:0000313" key="7">
    <source>
        <dbReference type="Proteomes" id="UP000440367"/>
    </source>
</evidence>
<organism evidence="3 7">
    <name type="scientific">Phytophthora fragariae</name>
    <dbReference type="NCBI Taxonomy" id="53985"/>
    <lineage>
        <taxon>Eukaryota</taxon>
        <taxon>Sar</taxon>
        <taxon>Stramenopiles</taxon>
        <taxon>Oomycota</taxon>
        <taxon>Peronosporomycetes</taxon>
        <taxon>Peronosporales</taxon>
        <taxon>Peronosporaceae</taxon>
        <taxon>Phytophthora</taxon>
    </lineage>
</organism>
<dbReference type="Proteomes" id="UP000476176">
    <property type="component" value="Unassembled WGS sequence"/>
</dbReference>
<evidence type="ECO:0000256" key="1">
    <source>
        <dbReference type="SAM" id="MobiDB-lite"/>
    </source>
</evidence>
<sequence>VHLPSSALLARPWLDQSETPRGDRTALGGLSWANDLQAQAGSNTRQHEPANDDRNIPTGKAASLHIPRTETA</sequence>
<protein>
    <submittedName>
        <fullName evidence="3">Uncharacterized protein</fullName>
    </submittedName>
</protein>
<accession>A0A6A3VLU6</accession>
<dbReference type="EMBL" id="QXGC01005428">
    <property type="protein sequence ID" value="KAE9165332.1"/>
    <property type="molecule type" value="Genomic_DNA"/>
</dbReference>
<evidence type="ECO:0000313" key="3">
    <source>
        <dbReference type="EMBL" id="KAE9168248.1"/>
    </source>
</evidence>
<proteinExistence type="predicted"/>
<evidence type="ECO:0000313" key="8">
    <source>
        <dbReference type="Proteomes" id="UP000476176"/>
    </source>
</evidence>
<evidence type="ECO:0000313" key="9">
    <source>
        <dbReference type="Proteomes" id="UP000486351"/>
    </source>
</evidence>
<feature type="non-terminal residue" evidence="3">
    <location>
        <position position="1"/>
    </location>
</feature>
<dbReference type="EMBL" id="QXGD01004916">
    <property type="protein sequence ID" value="KAE9168248.1"/>
    <property type="molecule type" value="Genomic_DNA"/>
</dbReference>
<evidence type="ECO:0000313" key="5">
    <source>
        <dbReference type="EMBL" id="KAE9320116.1"/>
    </source>
</evidence>
<evidence type="ECO:0000313" key="6">
    <source>
        <dbReference type="Proteomes" id="UP000437068"/>
    </source>
</evidence>
<evidence type="ECO:0000313" key="4">
    <source>
        <dbReference type="EMBL" id="KAE9265171.1"/>
    </source>
</evidence>
<feature type="compositionally biased region" description="Polar residues" evidence="1">
    <location>
        <begin position="34"/>
        <end position="44"/>
    </location>
</feature>
<feature type="compositionally biased region" description="Basic and acidic residues" evidence="1">
    <location>
        <begin position="45"/>
        <end position="55"/>
    </location>
</feature>
<evidence type="ECO:0000313" key="2">
    <source>
        <dbReference type="EMBL" id="KAE9165332.1"/>
    </source>
</evidence>
<gene>
    <name evidence="5" type="ORF">PF001_g5554</name>
    <name evidence="3" type="ORF">PF002_g30659</name>
    <name evidence="2" type="ORF">PF004_g29535</name>
    <name evidence="4" type="ORF">PF008_g31927</name>
</gene>
<dbReference type="EMBL" id="QXGE01000208">
    <property type="protein sequence ID" value="KAE9320116.1"/>
    <property type="molecule type" value="Genomic_DNA"/>
</dbReference>
<name>A0A6A3VLU6_9STRA</name>
<dbReference type="Proteomes" id="UP000437068">
    <property type="component" value="Unassembled WGS sequence"/>
</dbReference>
<reference evidence="6 7" key="1">
    <citation type="submission" date="2018-08" db="EMBL/GenBank/DDBJ databases">
        <title>Genomic investigation of the strawberry pathogen Phytophthora fragariae indicates pathogenicity is determined by transcriptional variation in three key races.</title>
        <authorList>
            <person name="Adams T.M."/>
            <person name="Armitage A.D."/>
            <person name="Sobczyk M.K."/>
            <person name="Bates H.J."/>
            <person name="Dunwell J.M."/>
            <person name="Nellist C.F."/>
            <person name="Harrison R.J."/>
        </authorList>
    </citation>
    <scope>NUCLEOTIDE SEQUENCE [LARGE SCALE GENOMIC DNA]</scope>
    <source>
        <strain evidence="5 6">A4</strain>
        <strain evidence="3 7">BC-1</strain>
        <strain evidence="2 8">BC-23</strain>
        <strain evidence="4 9">NOV-77</strain>
    </source>
</reference>
<dbReference type="EMBL" id="QXFY01007896">
    <property type="protein sequence ID" value="KAE9265171.1"/>
    <property type="molecule type" value="Genomic_DNA"/>
</dbReference>
<dbReference type="AlphaFoldDB" id="A0A6A3VLU6"/>
<feature type="region of interest" description="Disordered" evidence="1">
    <location>
        <begin position="1"/>
        <end position="72"/>
    </location>
</feature>
<dbReference type="Proteomes" id="UP000486351">
    <property type="component" value="Unassembled WGS sequence"/>
</dbReference>
<comment type="caution">
    <text evidence="3">The sequence shown here is derived from an EMBL/GenBank/DDBJ whole genome shotgun (WGS) entry which is preliminary data.</text>
</comment>
<dbReference type="Proteomes" id="UP000440367">
    <property type="component" value="Unassembled WGS sequence"/>
</dbReference>